<name>A0A2T3AES8_9PEZI</name>
<feature type="compositionally biased region" description="Polar residues" evidence="2">
    <location>
        <begin position="54"/>
        <end position="65"/>
    </location>
</feature>
<sequence>MYAPPEIIHVKRLKRKAHDDDDDDDQQGAVNYLRIDDKDRKRYRSDVYVYQRTTQDSLEGTNNAAPHSRPDVVPIIHSSKPDSNWSSAKRQDAAQNPHLRDASRTTSSAETQQRRFHFSRPMIQPTSILSTIGLKTGKRSRHNTPTTIFVERGHKRTKTEDVEMQDVDAAATQDDGAPIRKLKLPGSDRKGPRAHDPVAIVKRPVAQSLEPHWAGDELDEMTRSMNDFALQLIGANLAETEERDRKQAAAAARKVATSTVASTTPQRFKPKAPAKRYAERHPEITAAQHAVEPQEEVDIVSEDEYVVETYVRVPASALSKDIAPDKVGLLVFDNEPDADFFYGEEGDSDDELAEDDEDENAENYYTADYPDEEVDSEDEYDRGAYLYRTGNASDLEEFDERDDAFENDLDEDNAPIPFSTRLGAMPPSAFRR</sequence>
<evidence type="ECO:0000256" key="1">
    <source>
        <dbReference type="ARBA" id="ARBA00010218"/>
    </source>
</evidence>
<evidence type="ECO:0000256" key="2">
    <source>
        <dbReference type="SAM" id="MobiDB-lite"/>
    </source>
</evidence>
<evidence type="ECO:0000259" key="3">
    <source>
        <dbReference type="Pfam" id="PF08574"/>
    </source>
</evidence>
<feature type="domain" description="Transcription factor Iwr1" evidence="3">
    <location>
        <begin position="303"/>
        <end position="373"/>
    </location>
</feature>
<accession>A0A2T3AES8</accession>
<comment type="similarity">
    <text evidence="1">Belongs to the IWR1/SLC7A6OS family.</text>
</comment>
<dbReference type="Proteomes" id="UP000241462">
    <property type="component" value="Unassembled WGS sequence"/>
</dbReference>
<dbReference type="GO" id="GO:0005737">
    <property type="term" value="C:cytoplasm"/>
    <property type="evidence" value="ECO:0007669"/>
    <property type="project" value="TreeGrafter"/>
</dbReference>
<reference evidence="4 5" key="1">
    <citation type="journal article" date="2018" name="Mycol. Prog.">
        <title>Coniella lustricola, a new species from submerged detritus.</title>
        <authorList>
            <person name="Raudabaugh D.B."/>
            <person name="Iturriaga T."/>
            <person name="Carver A."/>
            <person name="Mondo S."/>
            <person name="Pangilinan J."/>
            <person name="Lipzen A."/>
            <person name="He G."/>
            <person name="Amirebrahimi M."/>
            <person name="Grigoriev I.V."/>
            <person name="Miller A.N."/>
        </authorList>
    </citation>
    <scope>NUCLEOTIDE SEQUENCE [LARGE SCALE GENOMIC DNA]</scope>
    <source>
        <strain evidence="4 5">B22-T-1</strain>
    </source>
</reference>
<feature type="region of interest" description="Disordered" evidence="2">
    <location>
        <begin position="391"/>
        <end position="432"/>
    </location>
</feature>
<dbReference type="Pfam" id="PF08574">
    <property type="entry name" value="Iwr1"/>
    <property type="match status" value="1"/>
</dbReference>
<gene>
    <name evidence="4" type="ORF">BD289DRAFT_480717</name>
</gene>
<dbReference type="InterPro" id="IPR040150">
    <property type="entry name" value="Iwr1"/>
</dbReference>
<dbReference type="AlphaFoldDB" id="A0A2T3AES8"/>
<dbReference type="OrthoDB" id="6255506at2759"/>
<dbReference type="PANTHER" id="PTHR28063">
    <property type="entry name" value="RNA POLYMERASE II NUCLEAR LOCALIZATION PROTEIN IWR1"/>
    <property type="match status" value="1"/>
</dbReference>
<feature type="compositionally biased region" description="Acidic residues" evidence="2">
    <location>
        <begin position="394"/>
        <end position="413"/>
    </location>
</feature>
<feature type="compositionally biased region" description="Acidic residues" evidence="2">
    <location>
        <begin position="342"/>
        <end position="361"/>
    </location>
</feature>
<feature type="region of interest" description="Disordered" evidence="2">
    <location>
        <begin position="13"/>
        <end position="33"/>
    </location>
</feature>
<evidence type="ECO:0000313" key="5">
    <source>
        <dbReference type="Proteomes" id="UP000241462"/>
    </source>
</evidence>
<dbReference type="InterPro" id="IPR013883">
    <property type="entry name" value="TF_Iwr1_dom"/>
</dbReference>
<organism evidence="4 5">
    <name type="scientific">Coniella lustricola</name>
    <dbReference type="NCBI Taxonomy" id="2025994"/>
    <lineage>
        <taxon>Eukaryota</taxon>
        <taxon>Fungi</taxon>
        <taxon>Dikarya</taxon>
        <taxon>Ascomycota</taxon>
        <taxon>Pezizomycotina</taxon>
        <taxon>Sordariomycetes</taxon>
        <taxon>Sordariomycetidae</taxon>
        <taxon>Diaporthales</taxon>
        <taxon>Schizoparmaceae</taxon>
        <taxon>Coniella</taxon>
    </lineage>
</organism>
<feature type="region of interest" description="Disordered" evidence="2">
    <location>
        <begin position="342"/>
        <end position="366"/>
    </location>
</feature>
<evidence type="ECO:0000313" key="4">
    <source>
        <dbReference type="EMBL" id="PSR94272.1"/>
    </source>
</evidence>
<dbReference type="InParanoid" id="A0A2T3AES8"/>
<proteinExistence type="inferred from homology"/>
<dbReference type="PANTHER" id="PTHR28063:SF1">
    <property type="entry name" value="RNA POLYMERASE II NUCLEAR LOCALIZATION PROTEIN IWR1"/>
    <property type="match status" value="1"/>
</dbReference>
<dbReference type="GO" id="GO:0006606">
    <property type="term" value="P:protein import into nucleus"/>
    <property type="evidence" value="ECO:0007669"/>
    <property type="project" value="InterPro"/>
</dbReference>
<protein>
    <recommendedName>
        <fullName evidence="3">Transcription factor Iwr1 domain-containing protein</fullName>
    </recommendedName>
</protein>
<dbReference type="EMBL" id="KZ678400">
    <property type="protein sequence ID" value="PSR94272.1"/>
    <property type="molecule type" value="Genomic_DNA"/>
</dbReference>
<feature type="region of interest" description="Disordered" evidence="2">
    <location>
        <begin position="54"/>
        <end position="123"/>
    </location>
</feature>
<keyword evidence="5" id="KW-1185">Reference proteome</keyword>